<sequence length="150" mass="17075">MARSGFGLLLFKKQLTVNSAKGILVTKDGVEVTVEITRKEYVHNLIEKLHSINRNGNRYGPTKQPPMMSFHVFMAKLFLYLIGTYNVNCTFGDENNAKTKPEEQGCKKTLEKSRLDLSMTVLMLVVKRFFTSLEHTTLESADSHLERCTD</sequence>
<organism evidence="1 2">
    <name type="scientific">Caerostris extrusa</name>
    <name type="common">Bark spider</name>
    <name type="synonym">Caerostris bankana</name>
    <dbReference type="NCBI Taxonomy" id="172846"/>
    <lineage>
        <taxon>Eukaryota</taxon>
        <taxon>Metazoa</taxon>
        <taxon>Ecdysozoa</taxon>
        <taxon>Arthropoda</taxon>
        <taxon>Chelicerata</taxon>
        <taxon>Arachnida</taxon>
        <taxon>Araneae</taxon>
        <taxon>Araneomorphae</taxon>
        <taxon>Entelegynae</taxon>
        <taxon>Araneoidea</taxon>
        <taxon>Araneidae</taxon>
        <taxon>Caerostris</taxon>
    </lineage>
</organism>
<dbReference type="EMBL" id="BPLR01012667">
    <property type="protein sequence ID" value="GIY55737.1"/>
    <property type="molecule type" value="Genomic_DNA"/>
</dbReference>
<keyword evidence="2" id="KW-1185">Reference proteome</keyword>
<dbReference type="AlphaFoldDB" id="A0AAV4UCZ8"/>
<gene>
    <name evidence="1" type="ORF">CEXT_434901</name>
</gene>
<evidence type="ECO:0008006" key="3">
    <source>
        <dbReference type="Google" id="ProtNLM"/>
    </source>
</evidence>
<evidence type="ECO:0000313" key="1">
    <source>
        <dbReference type="EMBL" id="GIY55737.1"/>
    </source>
</evidence>
<evidence type="ECO:0000313" key="2">
    <source>
        <dbReference type="Proteomes" id="UP001054945"/>
    </source>
</evidence>
<proteinExistence type="predicted"/>
<reference evidence="1 2" key="1">
    <citation type="submission" date="2021-06" db="EMBL/GenBank/DDBJ databases">
        <title>Caerostris extrusa draft genome.</title>
        <authorList>
            <person name="Kono N."/>
            <person name="Arakawa K."/>
        </authorList>
    </citation>
    <scope>NUCLEOTIDE SEQUENCE [LARGE SCALE GENOMIC DNA]</scope>
</reference>
<accession>A0AAV4UCZ8</accession>
<comment type="caution">
    <text evidence="1">The sequence shown here is derived from an EMBL/GenBank/DDBJ whole genome shotgun (WGS) entry which is preliminary data.</text>
</comment>
<name>A0AAV4UCZ8_CAEEX</name>
<dbReference type="Proteomes" id="UP001054945">
    <property type="component" value="Unassembled WGS sequence"/>
</dbReference>
<protein>
    <recommendedName>
        <fullName evidence="3">LAGLIDADG homing endonuclease</fullName>
    </recommendedName>
</protein>